<dbReference type="PROSITE" id="PS50853">
    <property type="entry name" value="FN3"/>
    <property type="match status" value="2"/>
</dbReference>
<feature type="domain" description="Fibronectin type-III" evidence="8">
    <location>
        <begin position="325"/>
        <end position="420"/>
    </location>
</feature>
<reference evidence="9" key="3">
    <citation type="submission" date="2025-09" db="UniProtKB">
        <authorList>
            <consortium name="Ensembl"/>
        </authorList>
    </citation>
    <scope>IDENTIFICATION</scope>
</reference>
<keyword evidence="4" id="KW-1133">Transmembrane helix</keyword>
<dbReference type="PANTHER" id="PTHR23037:SF34">
    <property type="entry name" value="THROMBOPOIETIN RECEPTOR ISOFORM X1"/>
    <property type="match status" value="1"/>
</dbReference>
<reference evidence="9" key="2">
    <citation type="submission" date="2025-08" db="UniProtKB">
        <authorList>
            <consortium name="Ensembl"/>
        </authorList>
    </citation>
    <scope>IDENTIFICATION</scope>
</reference>
<reference evidence="9 10" key="1">
    <citation type="journal article" date="2014" name="Nat. Genet.">
        <title>Whole-genome sequence of a flatfish provides insights into ZW sex chromosome evolution and adaptation to a benthic lifestyle.</title>
        <authorList>
            <person name="Chen S."/>
            <person name="Zhang G."/>
            <person name="Shao C."/>
            <person name="Huang Q."/>
            <person name="Liu G."/>
            <person name="Zhang P."/>
            <person name="Song W."/>
            <person name="An N."/>
            <person name="Chalopin D."/>
            <person name="Volff J.N."/>
            <person name="Hong Y."/>
            <person name="Li Q."/>
            <person name="Sha Z."/>
            <person name="Zhou H."/>
            <person name="Xie M."/>
            <person name="Yu Q."/>
            <person name="Liu Y."/>
            <person name="Xiang H."/>
            <person name="Wang N."/>
            <person name="Wu K."/>
            <person name="Yang C."/>
            <person name="Zhou Q."/>
            <person name="Liao X."/>
            <person name="Yang L."/>
            <person name="Hu Q."/>
            <person name="Zhang J."/>
            <person name="Meng L."/>
            <person name="Jin L."/>
            <person name="Tian Y."/>
            <person name="Lian J."/>
            <person name="Yang J."/>
            <person name="Miao G."/>
            <person name="Liu S."/>
            <person name="Liang Z."/>
            <person name="Yan F."/>
            <person name="Li Y."/>
            <person name="Sun B."/>
            <person name="Zhang H."/>
            <person name="Zhang J."/>
            <person name="Zhu Y."/>
            <person name="Du M."/>
            <person name="Zhao Y."/>
            <person name="Schartl M."/>
            <person name="Tang Q."/>
            <person name="Wang J."/>
        </authorList>
    </citation>
    <scope>NUCLEOTIDE SEQUENCE</scope>
</reference>
<comment type="subcellular location">
    <subcellularLocation>
        <location evidence="1">Membrane</location>
        <topology evidence="1">Single-pass type I membrane protein</topology>
    </subcellularLocation>
</comment>
<dbReference type="GeneTree" id="ENSGT00940000166530"/>
<dbReference type="GO" id="GO:0004896">
    <property type="term" value="F:cytokine receptor activity"/>
    <property type="evidence" value="ECO:0007669"/>
    <property type="project" value="TreeGrafter"/>
</dbReference>
<dbReference type="Proteomes" id="UP000265120">
    <property type="component" value="Chromosome 2"/>
</dbReference>
<dbReference type="InterPro" id="IPR036116">
    <property type="entry name" value="FN3_sf"/>
</dbReference>
<evidence type="ECO:0000313" key="9">
    <source>
        <dbReference type="Ensembl" id="ENSCSEP00000029411.1"/>
    </source>
</evidence>
<dbReference type="CDD" id="cd00063">
    <property type="entry name" value="FN3"/>
    <property type="match status" value="2"/>
</dbReference>
<dbReference type="GO" id="GO:0009897">
    <property type="term" value="C:external side of plasma membrane"/>
    <property type="evidence" value="ECO:0007669"/>
    <property type="project" value="TreeGrafter"/>
</dbReference>
<feature type="domain" description="Fibronectin type-III" evidence="8">
    <location>
        <begin position="132"/>
        <end position="230"/>
    </location>
</feature>
<name>A0A3P8WVK0_CYNSE</name>
<dbReference type="Ensembl" id="ENSCSET00000029812.1">
    <property type="protein sequence ID" value="ENSCSEP00000029411.1"/>
    <property type="gene ID" value="ENSCSEG00000018831.1"/>
</dbReference>
<protein>
    <submittedName>
        <fullName evidence="9">MPL proto-oncogene, thrombopoietin receptor</fullName>
    </submittedName>
</protein>
<dbReference type="PANTHER" id="PTHR23037">
    <property type="entry name" value="CYTOKINE RECEPTOR"/>
    <property type="match status" value="1"/>
</dbReference>
<proteinExistence type="predicted"/>
<accession>A0A3P8WVK0</accession>
<dbReference type="STRING" id="244447.ENSCSEP00000029411"/>
<dbReference type="Pfam" id="PF09067">
    <property type="entry name" value="EpoR_lig-bind"/>
    <property type="match status" value="1"/>
</dbReference>
<keyword evidence="6" id="KW-0675">Receptor</keyword>
<dbReference type="Gene3D" id="2.60.40.10">
    <property type="entry name" value="Immunoglobulins"/>
    <property type="match status" value="4"/>
</dbReference>
<evidence type="ECO:0000256" key="3">
    <source>
        <dbReference type="ARBA" id="ARBA00022729"/>
    </source>
</evidence>
<dbReference type="InterPro" id="IPR015152">
    <property type="entry name" value="Growth/epo_recpt_lig-bind"/>
</dbReference>
<evidence type="ECO:0000256" key="1">
    <source>
        <dbReference type="ARBA" id="ARBA00004479"/>
    </source>
</evidence>
<dbReference type="InterPro" id="IPR003961">
    <property type="entry name" value="FN3_dom"/>
</dbReference>
<organism evidence="9 10">
    <name type="scientific">Cynoglossus semilaevis</name>
    <name type="common">Tongue sole</name>
    <dbReference type="NCBI Taxonomy" id="244447"/>
    <lineage>
        <taxon>Eukaryota</taxon>
        <taxon>Metazoa</taxon>
        <taxon>Chordata</taxon>
        <taxon>Craniata</taxon>
        <taxon>Vertebrata</taxon>
        <taxon>Euteleostomi</taxon>
        <taxon>Actinopterygii</taxon>
        <taxon>Neopterygii</taxon>
        <taxon>Teleostei</taxon>
        <taxon>Neoteleostei</taxon>
        <taxon>Acanthomorphata</taxon>
        <taxon>Carangaria</taxon>
        <taxon>Pleuronectiformes</taxon>
        <taxon>Pleuronectoidei</taxon>
        <taxon>Cynoglossidae</taxon>
        <taxon>Cynoglossinae</taxon>
        <taxon>Cynoglossus</taxon>
    </lineage>
</organism>
<evidence type="ECO:0000256" key="7">
    <source>
        <dbReference type="ARBA" id="ARBA00023180"/>
    </source>
</evidence>
<sequence length="596" mass="67603">FQTDHRFRSVCHTWWTWTCFLLTSLYSTDISYTKVLVLFYSTEPKCFTRTGSDFTCFFESADNRSYDFFYRINRCDTFVRGTEKGTFLYICLFPATDVFLFVETHLEVVDVGTNSSLYSRNVSVEDHFLLNPPTNVSLHQHDGVGQLMVSWHADVPTYCGDVMYRVRYSSKSLGVKTVEVNNYKNNRVVLDSLVPGEETEVQLTVKCFSSPGLGHWSSWSHPGQAMVPQSADDNSLVCYTPDLQNVTCQWNSSRNKAEKNYNLYYKKGHSKEWVQCPGDENCTDVCQFHGDDSKKLKVKLSSSAPQSRTFFTEEFTLNQTIKTSAPGSLRGSVQKENLCLKWEAPLPALTDHLQYEVVFQTRRDDTWRMVFLQGPDTGTCVEVPPGSQYRVKVRAKPSGYTYSGFWSDWSDELTGHTPTDTGELNSVFINVKLKHYFWPPVPDLDKVFQGFLSEIQRQTWDPPLPLKQWPEESAGCIVEIISGDGASALTKPSEKSTQPVPLEGALARGQTVRDASLDYVTLNKDTLIVCSKRNNHVYEKIGEEVVPPCYTNDFMNCSYLPLALESGLFDKKFTYTKKTGNVYTNLPSVDMSVGPP</sequence>
<evidence type="ECO:0000313" key="10">
    <source>
        <dbReference type="Proteomes" id="UP000265120"/>
    </source>
</evidence>
<dbReference type="InParanoid" id="A0A3P8WVK0"/>
<evidence type="ECO:0000256" key="5">
    <source>
        <dbReference type="ARBA" id="ARBA00023136"/>
    </source>
</evidence>
<keyword evidence="5" id="KW-0472">Membrane</keyword>
<dbReference type="OMA" id="WTECLAD"/>
<keyword evidence="2" id="KW-0812">Transmembrane</keyword>
<dbReference type="AlphaFoldDB" id="A0A3P8WVK0"/>
<evidence type="ECO:0000256" key="4">
    <source>
        <dbReference type="ARBA" id="ARBA00022989"/>
    </source>
</evidence>
<dbReference type="InterPro" id="IPR013783">
    <property type="entry name" value="Ig-like_fold"/>
</dbReference>
<dbReference type="SMART" id="SM00060">
    <property type="entry name" value="FN3"/>
    <property type="match status" value="2"/>
</dbReference>
<evidence type="ECO:0000256" key="2">
    <source>
        <dbReference type="ARBA" id="ARBA00022692"/>
    </source>
</evidence>
<keyword evidence="3" id="KW-0732">Signal</keyword>
<evidence type="ECO:0000256" key="6">
    <source>
        <dbReference type="ARBA" id="ARBA00023170"/>
    </source>
</evidence>
<evidence type="ECO:0000259" key="8">
    <source>
        <dbReference type="PROSITE" id="PS50853"/>
    </source>
</evidence>
<dbReference type="SUPFAM" id="SSF49265">
    <property type="entry name" value="Fibronectin type III"/>
    <property type="match status" value="4"/>
</dbReference>
<keyword evidence="7" id="KW-0325">Glycoprotein</keyword>
<keyword evidence="10" id="KW-1185">Reference proteome</keyword>